<dbReference type="InterPro" id="IPR044820">
    <property type="entry name" value="AGD14-like"/>
</dbReference>
<feature type="region of interest" description="Disordered" evidence="2">
    <location>
        <begin position="131"/>
        <end position="245"/>
    </location>
</feature>
<dbReference type="Gene3D" id="1.10.220.150">
    <property type="entry name" value="Arf GTPase activating protein"/>
    <property type="match status" value="1"/>
</dbReference>
<feature type="compositionally biased region" description="Low complexity" evidence="2">
    <location>
        <begin position="217"/>
        <end position="245"/>
    </location>
</feature>
<dbReference type="InterPro" id="IPR038508">
    <property type="entry name" value="ArfGAP_dom_sf"/>
</dbReference>
<dbReference type="InterPro" id="IPR001164">
    <property type="entry name" value="ArfGAP_dom"/>
</dbReference>
<sequence>MNIRQRKSERHKDMLRKLSQNGGNRSCFDCGMRGPLYVVSDFGILVCSGCSAVHRSFQHKVKGITMSEFTDEEIARFSVSGNDRGRKVWLSTFHDQLPSSGDVMALKSHVRVVFEERRYWDAQEFSALRKSWEHPSEQPLQGLPTKTETNPAASALPPAPEARTAMSGSASAAATPAPPSWAATPPPPISPAPPARPPQDDVFDSLFAAPVQSPQMPQSAAHSAPAEASLMAASRAAAPPAPQQPSTVASIVGDLFAGVPPPAVQPAGVQGVFHPQQQQPMGYHTGGITYNFTQGLPSSMMAPHQLQFSHLTYQQQQPMPYTASGPTAHAPFAGDQASKFDLAAPSAPAANAPQNQQQQQPFTWGQPAPAQLQQPQQGIMGIFGTSGPAAPYSAPTQPQGYNFNSAASSANPYPSASGTAPQAHQPPPFASNPPQQKEGWCAPSVPNASPTPNHNHIAVLSVTKQQDAEAKNAHSPWP</sequence>
<evidence type="ECO:0000313" key="4">
    <source>
        <dbReference type="EMBL" id="KAG5464156.1"/>
    </source>
</evidence>
<feature type="compositionally biased region" description="Pro residues" evidence="2">
    <location>
        <begin position="176"/>
        <end position="197"/>
    </location>
</feature>
<evidence type="ECO:0000313" key="5">
    <source>
        <dbReference type="Proteomes" id="UP000673552"/>
    </source>
</evidence>
<feature type="compositionally biased region" description="Low complexity" evidence="2">
    <location>
        <begin position="151"/>
        <end position="175"/>
    </location>
</feature>
<dbReference type="EMBL" id="JAFEUZ010000036">
    <property type="protein sequence ID" value="KAG5464156.1"/>
    <property type="molecule type" value="Genomic_DNA"/>
</dbReference>
<dbReference type="PRINTS" id="PR00405">
    <property type="entry name" value="REVINTRACTNG"/>
</dbReference>
<dbReference type="GO" id="GO:0005096">
    <property type="term" value="F:GTPase activator activity"/>
    <property type="evidence" value="ECO:0007669"/>
    <property type="project" value="InterPro"/>
</dbReference>
<feature type="compositionally biased region" description="Low complexity" evidence="2">
    <location>
        <begin position="346"/>
        <end position="377"/>
    </location>
</feature>
<dbReference type="CDD" id="cd08838">
    <property type="entry name" value="ArfGap_AGFG"/>
    <property type="match status" value="1"/>
</dbReference>
<dbReference type="PROSITE" id="PS50115">
    <property type="entry name" value="ARFGAP"/>
    <property type="match status" value="1"/>
</dbReference>
<dbReference type="GO" id="GO:0008270">
    <property type="term" value="F:zinc ion binding"/>
    <property type="evidence" value="ECO:0007669"/>
    <property type="project" value="UniProtKB-KW"/>
</dbReference>
<accession>A0A836GSG5</accession>
<keyword evidence="5" id="KW-1185">Reference proteome</keyword>
<reference evidence="4 5" key="1">
    <citation type="submission" date="2021-03" db="EMBL/GenBank/DDBJ databases">
        <title>Leishmania (Mundinia) martiniquensis Genome sequencing and assembly.</title>
        <authorList>
            <person name="Almutairi H."/>
            <person name="Gatherer D."/>
        </authorList>
    </citation>
    <scope>NUCLEOTIDE SEQUENCE [LARGE SCALE GENOMIC DNA]</scope>
    <source>
        <strain evidence="4">LSCM1</strain>
    </source>
</reference>
<protein>
    <recommendedName>
        <fullName evidence="3">Arf-GAP domain-containing protein</fullName>
    </recommendedName>
</protein>
<dbReference type="SUPFAM" id="SSF57863">
    <property type="entry name" value="ArfGap/RecO-like zinc finger"/>
    <property type="match status" value="1"/>
</dbReference>
<feature type="region of interest" description="Disordered" evidence="2">
    <location>
        <begin position="346"/>
        <end position="478"/>
    </location>
</feature>
<proteinExistence type="predicted"/>
<name>A0A836GSG5_9TRYP</name>
<keyword evidence="1" id="KW-0479">Metal-binding</keyword>
<dbReference type="OrthoDB" id="6036at2759"/>
<dbReference type="GeneID" id="92510500"/>
<dbReference type="AlphaFoldDB" id="A0A836GSG5"/>
<dbReference type="Pfam" id="PF01412">
    <property type="entry name" value="ArfGap"/>
    <property type="match status" value="1"/>
</dbReference>
<dbReference type="Proteomes" id="UP000673552">
    <property type="component" value="Chromosome 36"/>
</dbReference>
<feature type="domain" description="Arf-GAP" evidence="3">
    <location>
        <begin position="9"/>
        <end position="127"/>
    </location>
</feature>
<dbReference type="SMART" id="SM00105">
    <property type="entry name" value="ArfGap"/>
    <property type="match status" value="1"/>
</dbReference>
<dbReference type="InterPro" id="IPR037278">
    <property type="entry name" value="ARFGAP/RecO"/>
</dbReference>
<feature type="compositionally biased region" description="Polar residues" evidence="2">
    <location>
        <begin position="394"/>
        <end position="403"/>
    </location>
</feature>
<evidence type="ECO:0000256" key="1">
    <source>
        <dbReference type="PROSITE-ProRule" id="PRU00288"/>
    </source>
</evidence>
<dbReference type="PANTHER" id="PTHR46085:SF3">
    <property type="entry name" value="ARF GTPASE ACTIVATING PROTEIN"/>
    <property type="match status" value="1"/>
</dbReference>
<dbReference type="PANTHER" id="PTHR46085">
    <property type="entry name" value="ARFGAP/RECO-RELATED"/>
    <property type="match status" value="1"/>
</dbReference>
<dbReference type="KEGG" id="lmat:92510500"/>
<organism evidence="4 5">
    <name type="scientific">Leishmania martiniquensis</name>
    <dbReference type="NCBI Taxonomy" id="1580590"/>
    <lineage>
        <taxon>Eukaryota</taxon>
        <taxon>Discoba</taxon>
        <taxon>Euglenozoa</taxon>
        <taxon>Kinetoplastea</taxon>
        <taxon>Metakinetoplastina</taxon>
        <taxon>Trypanosomatida</taxon>
        <taxon>Trypanosomatidae</taxon>
        <taxon>Leishmaniinae</taxon>
        <taxon>Leishmania</taxon>
    </lineage>
</organism>
<feature type="compositionally biased region" description="Low complexity" evidence="2">
    <location>
        <begin position="404"/>
        <end position="417"/>
    </location>
</feature>
<dbReference type="RefSeq" id="XP_067174093.1">
    <property type="nucleotide sequence ID" value="XM_067317988.1"/>
</dbReference>
<gene>
    <name evidence="4" type="ORF">LSCM1_00336</name>
</gene>
<evidence type="ECO:0000256" key="2">
    <source>
        <dbReference type="SAM" id="MobiDB-lite"/>
    </source>
</evidence>
<evidence type="ECO:0000259" key="3">
    <source>
        <dbReference type="PROSITE" id="PS50115"/>
    </source>
</evidence>
<keyword evidence="1" id="KW-0863">Zinc-finger</keyword>
<keyword evidence="1" id="KW-0862">Zinc</keyword>
<comment type="caution">
    <text evidence="4">The sequence shown here is derived from an EMBL/GenBank/DDBJ whole genome shotgun (WGS) entry which is preliminary data.</text>
</comment>